<feature type="compositionally biased region" description="Basic and acidic residues" evidence="7">
    <location>
        <begin position="131"/>
        <end position="140"/>
    </location>
</feature>
<evidence type="ECO:0000313" key="11">
    <source>
        <dbReference type="RefSeq" id="XP_035550680.1"/>
    </source>
</evidence>
<reference evidence="11" key="1">
    <citation type="submission" date="2025-08" db="UniProtKB">
        <authorList>
            <consortium name="RefSeq"/>
        </authorList>
    </citation>
    <scope>IDENTIFICATION</scope>
    <source>
        <tissue evidence="11">Leaves</tissue>
    </source>
</reference>
<keyword evidence="10" id="KW-1185">Reference proteome</keyword>
<feature type="transmembrane region" description="Helical" evidence="8">
    <location>
        <begin position="12"/>
        <end position="36"/>
    </location>
</feature>
<evidence type="ECO:0000256" key="8">
    <source>
        <dbReference type="SAM" id="Phobius"/>
    </source>
</evidence>
<feature type="region of interest" description="Disordered" evidence="7">
    <location>
        <begin position="114"/>
        <end position="189"/>
    </location>
</feature>
<name>A0A6P9EPR4_JUGRE</name>
<keyword evidence="4 6" id="KW-0862">Zinc</keyword>
<evidence type="ECO:0000313" key="10">
    <source>
        <dbReference type="Proteomes" id="UP000235220"/>
    </source>
</evidence>
<feature type="domain" description="SWIM-type" evidence="9">
    <location>
        <begin position="641"/>
        <end position="679"/>
    </location>
</feature>
<dbReference type="InParanoid" id="A0A6P9EPR4"/>
<feature type="compositionally biased region" description="Polar residues" evidence="7">
    <location>
        <begin position="120"/>
        <end position="130"/>
    </location>
</feature>
<dbReference type="GO" id="GO:0008270">
    <property type="term" value="F:zinc ion binding"/>
    <property type="evidence" value="ECO:0007669"/>
    <property type="project" value="UniProtKB-UniRule"/>
</dbReference>
<evidence type="ECO:0000256" key="7">
    <source>
        <dbReference type="SAM" id="MobiDB-lite"/>
    </source>
</evidence>
<dbReference type="InterPro" id="IPR007527">
    <property type="entry name" value="Znf_SWIM"/>
</dbReference>
<dbReference type="Proteomes" id="UP000235220">
    <property type="component" value="Chromosome 10"/>
</dbReference>
<keyword evidence="8" id="KW-0812">Transmembrane</keyword>
<keyword evidence="8" id="KW-0472">Membrane</keyword>
<sequence>MRFVGFGFCTGLYVMYSLMVGIGTGLYVMYIFVLAVPADKQKMGNEKEQPSTQTLSSSNPPSEAIPSTSPNIPNYMAGYFGPVPTWSPTFLPYPVGNQFPINIQNAGYPFQHIMEPPAPISNTSSATSRIVDSEDNRPDGGETEAPCGSPRAEECTEDKPSPMEPGDGSAEKSQNVQMDDDDTIEEPKSGMEFNSFEDLLSYYKEYGKKCGFGVMTKRTERGEDESVKYVTIACARSGKARNRTLNVANPRPTGKTECKAKINALRQDGVLRLTTVHNIHNHGLSPKKSRFFRCNREVSDAVKRVLDTNDLAGIQTNKSYGSLVVGAGGFENLPFLEKDCRNYIDKARHLRLGAGGAGALRDYFLRMQYKNPGFFYMMDIDDEGRLKNVFWADPRSRAAYQDFGDVVTFDTTYLTNRYGMPFAPFVGVNHHGQSILLGAGLISSEDTETFVWLFETWLQCMDGMAPKAIITDQDRAMKNAIAIVFPKTQHRFCLWHILKKVPEKLGSYSSYKTGMKNALMKCVYDTQLVDEFEKCWDELINTYNLHENAWLQSLYVEREHWIENENLADFQSFNATIPCISTSPIEKRFQELYTNAKFKEVQQQVNGIIDLNLKLHKSEGAVKTYMVEDEVIILEEFTKPVTHFVNFSGEDAVAKCSCGLFEMMGILCRHILVVFRCNDIKFLPEMYILDRWRKDIKRRYTLIHSRYDGGEQRADCNRYSSLLNICYKMITLASGSREHYEDASTKLYAMIDLYRANQEPPSMTQIGSNVHSTAKDTTVDGSREVRSPHVVRGKGRPPSLRRASRMEIDMRKAKAKTKKAPAKGKRKERDGGHTQVVDREDTPIVEVCRNLFGSSEMAIPERERVVVDVIGTEPREILMQSQESMQFGLDGSQPLQ</sequence>
<dbReference type="AlphaFoldDB" id="A0A6P9EPR4"/>
<feature type="compositionally biased region" description="Basic and acidic residues" evidence="7">
    <location>
        <begin position="151"/>
        <end position="161"/>
    </location>
</feature>
<keyword evidence="6" id="KW-0539">Nucleus</keyword>
<dbReference type="OrthoDB" id="2422440at2759"/>
<dbReference type="SMART" id="SM00575">
    <property type="entry name" value="ZnF_PMZ"/>
    <property type="match status" value="1"/>
</dbReference>
<feature type="compositionally biased region" description="Basic and acidic residues" evidence="7">
    <location>
        <begin position="773"/>
        <end position="787"/>
    </location>
</feature>
<feature type="region of interest" description="Disordered" evidence="7">
    <location>
        <begin position="44"/>
        <end position="68"/>
    </location>
</feature>
<dbReference type="GO" id="GO:0006355">
    <property type="term" value="P:regulation of DNA-templated transcription"/>
    <property type="evidence" value="ECO:0007669"/>
    <property type="project" value="UniProtKB-UniRule"/>
</dbReference>
<dbReference type="GeneID" id="118349585"/>
<dbReference type="PROSITE" id="PS50966">
    <property type="entry name" value="ZF_SWIM"/>
    <property type="match status" value="1"/>
</dbReference>
<keyword evidence="2 6" id="KW-0479">Metal-binding</keyword>
<dbReference type="Pfam" id="PF04434">
    <property type="entry name" value="SWIM"/>
    <property type="match status" value="1"/>
</dbReference>
<dbReference type="KEGG" id="jre:118349585"/>
<dbReference type="PANTHER" id="PTHR31669:SF283">
    <property type="entry name" value="PROTEIN FAR1-RELATED SEQUENCE"/>
    <property type="match status" value="1"/>
</dbReference>
<evidence type="ECO:0000256" key="3">
    <source>
        <dbReference type="ARBA" id="ARBA00022771"/>
    </source>
</evidence>
<dbReference type="InterPro" id="IPR031052">
    <property type="entry name" value="FHY3/FAR1"/>
</dbReference>
<evidence type="ECO:0000256" key="2">
    <source>
        <dbReference type="ARBA" id="ARBA00022723"/>
    </source>
</evidence>
<keyword evidence="3 5" id="KW-0863">Zinc-finger</keyword>
<organism evidence="10 11">
    <name type="scientific">Juglans regia</name>
    <name type="common">English walnut</name>
    <dbReference type="NCBI Taxonomy" id="51240"/>
    <lineage>
        <taxon>Eukaryota</taxon>
        <taxon>Viridiplantae</taxon>
        <taxon>Streptophyta</taxon>
        <taxon>Embryophyta</taxon>
        <taxon>Tracheophyta</taxon>
        <taxon>Spermatophyta</taxon>
        <taxon>Magnoliopsida</taxon>
        <taxon>eudicotyledons</taxon>
        <taxon>Gunneridae</taxon>
        <taxon>Pentapetalae</taxon>
        <taxon>rosids</taxon>
        <taxon>fabids</taxon>
        <taxon>Fagales</taxon>
        <taxon>Juglandaceae</taxon>
        <taxon>Juglans</taxon>
    </lineage>
</organism>
<feature type="region of interest" description="Disordered" evidence="7">
    <location>
        <begin position="763"/>
        <end position="838"/>
    </location>
</feature>
<comment type="subcellular location">
    <subcellularLocation>
        <location evidence="6">Nucleus</location>
    </subcellularLocation>
</comment>
<dbReference type="PANTHER" id="PTHR31669">
    <property type="entry name" value="PROTEIN FAR1-RELATED SEQUENCE 10-RELATED"/>
    <property type="match status" value="1"/>
</dbReference>
<comment type="function">
    <text evidence="6">Putative transcription activator involved in regulating light control of development.</text>
</comment>
<evidence type="ECO:0000256" key="4">
    <source>
        <dbReference type="ARBA" id="ARBA00022833"/>
    </source>
</evidence>
<dbReference type="Pfam" id="PF10551">
    <property type="entry name" value="MULE"/>
    <property type="match status" value="1"/>
</dbReference>
<proteinExistence type="inferred from homology"/>
<protein>
    <recommendedName>
        <fullName evidence="6">Protein FAR1-RELATED SEQUENCE</fullName>
    </recommendedName>
</protein>
<dbReference type="RefSeq" id="XP_035550680.1">
    <property type="nucleotide sequence ID" value="XM_035694787.1"/>
</dbReference>
<dbReference type="Pfam" id="PF03101">
    <property type="entry name" value="FAR1"/>
    <property type="match status" value="1"/>
</dbReference>
<evidence type="ECO:0000256" key="6">
    <source>
        <dbReference type="RuleBase" id="RU367018"/>
    </source>
</evidence>
<feature type="compositionally biased region" description="Basic and acidic residues" evidence="7">
    <location>
        <begin position="827"/>
        <end position="838"/>
    </location>
</feature>
<dbReference type="GO" id="GO:0005634">
    <property type="term" value="C:nucleus"/>
    <property type="evidence" value="ECO:0007669"/>
    <property type="project" value="UniProtKB-SubCell"/>
</dbReference>
<accession>A0A6P9EPR4</accession>
<evidence type="ECO:0000256" key="5">
    <source>
        <dbReference type="PROSITE-ProRule" id="PRU00325"/>
    </source>
</evidence>
<evidence type="ECO:0000256" key="1">
    <source>
        <dbReference type="ARBA" id="ARBA00005889"/>
    </source>
</evidence>
<dbReference type="InterPro" id="IPR018289">
    <property type="entry name" value="MULE_transposase_dom"/>
</dbReference>
<keyword evidence="8" id="KW-1133">Transmembrane helix</keyword>
<dbReference type="InterPro" id="IPR006564">
    <property type="entry name" value="Znf_PMZ"/>
</dbReference>
<feature type="compositionally biased region" description="Polar residues" evidence="7">
    <location>
        <begin position="50"/>
        <end position="68"/>
    </location>
</feature>
<gene>
    <name evidence="11" type="primary">LOC118349585</name>
</gene>
<feature type="compositionally biased region" description="Polar residues" evidence="7">
    <location>
        <begin position="763"/>
        <end position="772"/>
    </location>
</feature>
<dbReference type="InterPro" id="IPR004330">
    <property type="entry name" value="FAR1_DNA_bnd_dom"/>
</dbReference>
<evidence type="ECO:0000259" key="9">
    <source>
        <dbReference type="PROSITE" id="PS50966"/>
    </source>
</evidence>
<comment type="similarity">
    <text evidence="1 6">Belongs to the FHY3/FAR1 family.</text>
</comment>
<feature type="compositionally biased region" description="Basic residues" evidence="7">
    <location>
        <begin position="813"/>
        <end position="826"/>
    </location>
</feature>